<evidence type="ECO:0000313" key="2">
    <source>
        <dbReference type="EMBL" id="EEC17827.1"/>
    </source>
</evidence>
<dbReference type="EMBL" id="ABJB010432320">
    <property type="status" value="NOT_ANNOTATED_CDS"/>
    <property type="molecule type" value="Genomic_DNA"/>
</dbReference>
<organism>
    <name type="scientific">Ixodes scapularis</name>
    <name type="common">Black-legged tick</name>
    <name type="synonym">Deer tick</name>
    <dbReference type="NCBI Taxonomy" id="6945"/>
    <lineage>
        <taxon>Eukaryota</taxon>
        <taxon>Metazoa</taxon>
        <taxon>Ecdysozoa</taxon>
        <taxon>Arthropoda</taxon>
        <taxon>Chelicerata</taxon>
        <taxon>Arachnida</taxon>
        <taxon>Acari</taxon>
        <taxon>Parasitiformes</taxon>
        <taxon>Ixodida</taxon>
        <taxon>Ixodoidea</taxon>
        <taxon>Ixodidae</taxon>
        <taxon>Ixodinae</taxon>
        <taxon>Ixodes</taxon>
    </lineage>
</organism>
<evidence type="ECO:0000313" key="4">
    <source>
        <dbReference type="Proteomes" id="UP000001555"/>
    </source>
</evidence>
<dbReference type="AlphaFoldDB" id="B7QG55"/>
<evidence type="ECO:0000256" key="1">
    <source>
        <dbReference type="SAM" id="MobiDB-lite"/>
    </source>
</evidence>
<sequence>MSNVTTLGPFPNRAIGRILSRTNWNLDGSPDESETEPLYDEVREPRLDVSCPECLVEYIEQKECLASKANPEIPRSHILSDSSDADVLFDEDGLPVLWSTPPSAPMEKEPTAYCRDVKPVYLQPVELATRELPQDRRQGRTNSAHVMFRSRDSEYPPSLDVSGSEVSMPPSTQLQRGMTSTEILVRDAYDRYEREYQKYLENLAAWERQQQLVRDRLGQPTPLQPAGHRHCQFGTCHFRSSRSGHPYSQTSATVPDTSEEPMRVRVKISQRSSKSSATSVGSSKP</sequence>
<dbReference type="HOGENOM" id="CLU_977553_0_0_1"/>
<dbReference type="EnsemblMetazoa" id="ISCW022753-RA">
    <property type="protein sequence ID" value="ISCW022753-PA"/>
    <property type="gene ID" value="ISCW022753"/>
</dbReference>
<feature type="region of interest" description="Disordered" evidence="1">
    <location>
        <begin position="153"/>
        <end position="177"/>
    </location>
</feature>
<reference evidence="2 4" key="1">
    <citation type="submission" date="2008-03" db="EMBL/GenBank/DDBJ databases">
        <title>Annotation of Ixodes scapularis.</title>
        <authorList>
            <consortium name="Ixodes scapularis Genome Project Consortium"/>
            <person name="Caler E."/>
            <person name="Hannick L.I."/>
            <person name="Bidwell S."/>
            <person name="Joardar V."/>
            <person name="Thiagarajan M."/>
            <person name="Amedeo P."/>
            <person name="Galinsky K.J."/>
            <person name="Schobel S."/>
            <person name="Inman J."/>
            <person name="Hostetler J."/>
            <person name="Miller J."/>
            <person name="Hammond M."/>
            <person name="Megy K."/>
            <person name="Lawson D."/>
            <person name="Kodira C."/>
            <person name="Sutton G."/>
            <person name="Meyer J."/>
            <person name="Hill C.A."/>
            <person name="Birren B."/>
            <person name="Nene V."/>
            <person name="Collins F."/>
            <person name="Alarcon-Chaidez F."/>
            <person name="Wikel S."/>
            <person name="Strausberg R."/>
        </authorList>
    </citation>
    <scope>NUCLEOTIDE SEQUENCE [LARGE SCALE GENOMIC DNA]</scope>
    <source>
        <strain evidence="4">Wikel</strain>
        <strain evidence="2">Wikel colony</strain>
    </source>
</reference>
<dbReference type="VEuPathDB" id="VectorBase:ISCI022753"/>
<feature type="region of interest" description="Disordered" evidence="1">
    <location>
        <begin position="239"/>
        <end position="285"/>
    </location>
</feature>
<protein>
    <submittedName>
        <fullName evidence="2 3">Uncharacterized protein</fullName>
    </submittedName>
</protein>
<dbReference type="PaxDb" id="6945-B7QG55"/>
<proteinExistence type="predicted"/>
<dbReference type="Proteomes" id="UP000001555">
    <property type="component" value="Unassembled WGS sequence"/>
</dbReference>
<keyword evidence="4" id="KW-1185">Reference proteome</keyword>
<accession>B7QG55</accession>
<feature type="compositionally biased region" description="Low complexity" evidence="1">
    <location>
        <begin position="272"/>
        <end position="285"/>
    </location>
</feature>
<feature type="compositionally biased region" description="Polar residues" evidence="1">
    <location>
        <begin position="241"/>
        <end position="256"/>
    </location>
</feature>
<evidence type="ECO:0000313" key="3">
    <source>
        <dbReference type="EnsemblMetazoa" id="ISCW022753-PA"/>
    </source>
</evidence>
<reference evidence="3" key="2">
    <citation type="submission" date="2020-05" db="UniProtKB">
        <authorList>
            <consortium name="EnsemblMetazoa"/>
        </authorList>
    </citation>
    <scope>IDENTIFICATION</scope>
    <source>
        <strain evidence="3">wikel</strain>
    </source>
</reference>
<dbReference type="VEuPathDB" id="VectorBase:ISCW022753"/>
<dbReference type="EMBL" id="DS929178">
    <property type="protein sequence ID" value="EEC17827.1"/>
    <property type="molecule type" value="Genomic_DNA"/>
</dbReference>
<gene>
    <name evidence="2" type="ORF">IscW_ISCW022753</name>
</gene>
<name>B7QG55_IXOSC</name>
<dbReference type="InParanoid" id="B7QG55"/>